<dbReference type="SUPFAM" id="SSF160935">
    <property type="entry name" value="VPA0735-like"/>
    <property type="match status" value="1"/>
</dbReference>
<dbReference type="InterPro" id="IPR037050">
    <property type="entry name" value="DUF1254_sf"/>
</dbReference>
<sequence>MSPVKFLVTPTKACPTTRRPALPAETSAVALDGAVPNCQESVSRCQDFGQRRPAQWDERTEPGPRPTMGHTRIGVTAVMSAADILPWCGTLSIAVAALVILAGPAARRAHLGEGETEASRCPLQQLMRTSTTDAMYVDRFLDVNAEPWVLTLPDAADRRYLFQVLSGRADVFDDADEHVAWTTPQTYAITGPSWSGELPAGVTEHRSLAPIIWLLGRIECTGTTEDRVAAQALLDRISLIPLSAYVTQFVSD</sequence>
<organism evidence="3">
    <name type="scientific">Mycolicibacterium mucogenicum DSM 44124</name>
    <dbReference type="NCBI Taxonomy" id="1226753"/>
    <lineage>
        <taxon>Bacteria</taxon>
        <taxon>Bacillati</taxon>
        <taxon>Actinomycetota</taxon>
        <taxon>Actinomycetes</taxon>
        <taxon>Mycobacteriales</taxon>
        <taxon>Mycobacteriaceae</taxon>
        <taxon>Mycolicibacterium</taxon>
    </lineage>
</organism>
<evidence type="ECO:0000256" key="1">
    <source>
        <dbReference type="SAM" id="MobiDB-lite"/>
    </source>
</evidence>
<comment type="caution">
    <text evidence="3">The sequence shown here is derived from an EMBL/GenBank/DDBJ whole genome shotgun (WGS) entry which is preliminary data.</text>
</comment>
<dbReference type="EMBL" id="POTL01000001">
    <property type="protein sequence ID" value="TLH51318.1"/>
    <property type="molecule type" value="Genomic_DNA"/>
</dbReference>
<evidence type="ECO:0000259" key="2">
    <source>
        <dbReference type="Pfam" id="PF06863"/>
    </source>
</evidence>
<dbReference type="Pfam" id="PF06863">
    <property type="entry name" value="DUF1254"/>
    <property type="match status" value="1"/>
</dbReference>
<feature type="domain" description="DUF1254" evidence="2">
    <location>
        <begin position="127"/>
        <end position="240"/>
    </location>
</feature>
<protein>
    <submittedName>
        <fullName evidence="3">DUF1254 domain-containing protein</fullName>
    </submittedName>
</protein>
<proteinExistence type="predicted"/>
<dbReference type="PANTHER" id="PTHR36509:SF2">
    <property type="entry name" value="BLL3101 PROTEIN"/>
    <property type="match status" value="1"/>
</dbReference>
<dbReference type="InterPro" id="IPR010679">
    <property type="entry name" value="DUF1254"/>
</dbReference>
<reference evidence="3" key="1">
    <citation type="submission" date="2018-01" db="EMBL/GenBank/DDBJ databases">
        <title>Comparative genomics of Mycobacterium mucogenicum and Mycobacterium neoaurum clade members emphasizing tRNA and non-coding RNA.</title>
        <authorList>
            <person name="Behra P.R.K."/>
            <person name="Pettersson B.M.F."/>
            <person name="Das S."/>
            <person name="Dasgupta S."/>
            <person name="Kirsebom L.A."/>
        </authorList>
    </citation>
    <scope>NUCLEOTIDE SEQUENCE</scope>
    <source>
        <strain evidence="3">DSM 44124</strain>
    </source>
</reference>
<dbReference type="Gene3D" id="2.60.40.1610">
    <property type="entry name" value="Domain of unknown function DUF1254"/>
    <property type="match status" value="1"/>
</dbReference>
<feature type="region of interest" description="Disordered" evidence="1">
    <location>
        <begin position="49"/>
        <end position="69"/>
    </location>
</feature>
<evidence type="ECO:0000313" key="3">
    <source>
        <dbReference type="EMBL" id="TLH51318.1"/>
    </source>
</evidence>
<gene>
    <name evidence="3" type="ORF">C1S78_02180</name>
</gene>
<dbReference type="AlphaFoldDB" id="A0A8H2PF35"/>
<name>A0A8H2PF35_MYCMU</name>
<accession>A0A8H2PF35</accession>
<dbReference type="PANTHER" id="PTHR36509">
    <property type="entry name" value="BLL3101 PROTEIN"/>
    <property type="match status" value="1"/>
</dbReference>